<evidence type="ECO:0008006" key="3">
    <source>
        <dbReference type="Google" id="ProtNLM"/>
    </source>
</evidence>
<reference evidence="1 2" key="1">
    <citation type="submission" date="2019-07" db="EMBL/GenBank/DDBJ databases">
        <title>Whole genome shotgun sequence of Cellulomonas persica NBRC 101101.</title>
        <authorList>
            <person name="Hosoyama A."/>
            <person name="Uohara A."/>
            <person name="Ohji S."/>
            <person name="Ichikawa N."/>
        </authorList>
    </citation>
    <scope>NUCLEOTIDE SEQUENCE [LARGE SCALE GENOMIC DNA]</scope>
    <source>
        <strain evidence="1 2">NBRC 101101</strain>
    </source>
</reference>
<gene>
    <name evidence="1" type="ORF">CPE01_31980</name>
</gene>
<dbReference type="CDD" id="cd20745">
    <property type="entry name" value="FIX_RhsA_AHH_HNH-like"/>
    <property type="match status" value="1"/>
</dbReference>
<evidence type="ECO:0000313" key="1">
    <source>
        <dbReference type="EMBL" id="GEK19465.1"/>
    </source>
</evidence>
<proteinExistence type="predicted"/>
<dbReference type="EMBL" id="BJUA01000035">
    <property type="protein sequence ID" value="GEK19465.1"/>
    <property type="molecule type" value="Genomic_DNA"/>
</dbReference>
<evidence type="ECO:0000313" key="2">
    <source>
        <dbReference type="Proteomes" id="UP000321386"/>
    </source>
</evidence>
<name>A0A510V2X1_9CELL</name>
<keyword evidence="2" id="KW-1185">Reference proteome</keyword>
<accession>A0A510V2X1</accession>
<sequence length="160" mass="16745">MDIAGLAFDPIDAVNVIWYAVEGDWVNSGLSGASIIPVGGWFATAFKWWRNGKKAADAAAAAVKSLDEVGSVLSRGDLNPSQLSNLTRYTKKLPAGAQETVITRGADGAVQFSTTVPGRVPGSYATYDKVVDASGATIGYTKTTVLPDGTILHTKDKLSP</sequence>
<comment type="caution">
    <text evidence="1">The sequence shown here is derived from an EMBL/GenBank/DDBJ whole genome shotgun (WGS) entry which is preliminary data.</text>
</comment>
<protein>
    <recommendedName>
        <fullName evidence="3">Pre-toxin TG domain-containing protein</fullName>
    </recommendedName>
</protein>
<dbReference type="Proteomes" id="UP000321386">
    <property type="component" value="Unassembled WGS sequence"/>
</dbReference>
<organism evidence="1 2">
    <name type="scientific">Cellulomonas persica</name>
    <dbReference type="NCBI Taxonomy" id="76861"/>
    <lineage>
        <taxon>Bacteria</taxon>
        <taxon>Bacillati</taxon>
        <taxon>Actinomycetota</taxon>
        <taxon>Actinomycetes</taxon>
        <taxon>Micrococcales</taxon>
        <taxon>Cellulomonadaceae</taxon>
        <taxon>Cellulomonas</taxon>
    </lineage>
</organism>
<dbReference type="AlphaFoldDB" id="A0A510V2X1"/>